<sequence length="48" mass="5294">MKTRNASLAGLEQVNSAEVNGGRKYDMIVCCIDIPPMTMQDQAYSVLM</sequence>
<accession>A0A2V3PIC0</accession>
<keyword evidence="2" id="KW-1185">Reference proteome</keyword>
<evidence type="ECO:0000313" key="2">
    <source>
        <dbReference type="Proteomes" id="UP000247973"/>
    </source>
</evidence>
<reference evidence="1 2" key="1">
    <citation type="submission" date="2018-03" db="EMBL/GenBank/DDBJ databases">
        <title>Genomic Encyclopedia of Archaeal and Bacterial Type Strains, Phase II (KMG-II): from individual species to whole genera.</title>
        <authorList>
            <person name="Goeker M."/>
        </authorList>
    </citation>
    <scope>NUCLEOTIDE SEQUENCE [LARGE SCALE GENOMIC DNA]</scope>
    <source>
        <strain evidence="1 2">DSM 100214</strain>
    </source>
</reference>
<protein>
    <submittedName>
        <fullName evidence="1">Uncharacterized protein</fullName>
    </submittedName>
</protein>
<organism evidence="1 2">
    <name type="scientific">Dysgonomonas alginatilytica</name>
    <dbReference type="NCBI Taxonomy" id="1605892"/>
    <lineage>
        <taxon>Bacteria</taxon>
        <taxon>Pseudomonadati</taxon>
        <taxon>Bacteroidota</taxon>
        <taxon>Bacteroidia</taxon>
        <taxon>Bacteroidales</taxon>
        <taxon>Dysgonomonadaceae</taxon>
        <taxon>Dysgonomonas</taxon>
    </lineage>
</organism>
<comment type="caution">
    <text evidence="1">The sequence shown here is derived from an EMBL/GenBank/DDBJ whole genome shotgun (WGS) entry which is preliminary data.</text>
</comment>
<gene>
    <name evidence="1" type="ORF">CLV62_13718</name>
</gene>
<dbReference type="RefSeq" id="WP_170120104.1">
    <property type="nucleotide sequence ID" value="NZ_QICL01000037.1"/>
</dbReference>
<name>A0A2V3PIC0_9BACT</name>
<dbReference type="EMBL" id="QICL01000037">
    <property type="protein sequence ID" value="PXV59352.1"/>
    <property type="molecule type" value="Genomic_DNA"/>
</dbReference>
<dbReference type="AlphaFoldDB" id="A0A2V3PIC0"/>
<evidence type="ECO:0000313" key="1">
    <source>
        <dbReference type="EMBL" id="PXV59352.1"/>
    </source>
</evidence>
<proteinExistence type="predicted"/>
<dbReference type="Proteomes" id="UP000247973">
    <property type="component" value="Unassembled WGS sequence"/>
</dbReference>